<sequence length="92" mass="10226">MFHTKVRGLPVGFPKLQLSEVLPRTLHCAHVRWTPAAASAVVLEFPGSDLSPASTDKEDSVSDTVSGFYKKLATNWPRQTFQVLLFRATQKL</sequence>
<gene>
    <name evidence="1" type="ORF">SVIM_LOCUS351921</name>
</gene>
<name>A0A6N2MC88_SALVM</name>
<proteinExistence type="predicted"/>
<protein>
    <submittedName>
        <fullName evidence="1">Uncharacterized protein</fullName>
    </submittedName>
</protein>
<reference evidence="1" key="1">
    <citation type="submission" date="2019-03" db="EMBL/GenBank/DDBJ databases">
        <authorList>
            <person name="Mank J."/>
            <person name="Almeida P."/>
        </authorList>
    </citation>
    <scope>NUCLEOTIDE SEQUENCE</scope>
    <source>
        <strain evidence="1">78183</strain>
    </source>
</reference>
<dbReference type="EMBL" id="CAADRP010001774">
    <property type="protein sequence ID" value="VFU51823.1"/>
    <property type="molecule type" value="Genomic_DNA"/>
</dbReference>
<organism evidence="1">
    <name type="scientific">Salix viminalis</name>
    <name type="common">Common osier</name>
    <name type="synonym">Basket willow</name>
    <dbReference type="NCBI Taxonomy" id="40686"/>
    <lineage>
        <taxon>Eukaryota</taxon>
        <taxon>Viridiplantae</taxon>
        <taxon>Streptophyta</taxon>
        <taxon>Embryophyta</taxon>
        <taxon>Tracheophyta</taxon>
        <taxon>Spermatophyta</taxon>
        <taxon>Magnoliopsida</taxon>
        <taxon>eudicotyledons</taxon>
        <taxon>Gunneridae</taxon>
        <taxon>Pentapetalae</taxon>
        <taxon>rosids</taxon>
        <taxon>fabids</taxon>
        <taxon>Malpighiales</taxon>
        <taxon>Salicaceae</taxon>
        <taxon>Saliceae</taxon>
        <taxon>Salix</taxon>
    </lineage>
</organism>
<dbReference type="AlphaFoldDB" id="A0A6N2MC88"/>
<accession>A0A6N2MC88</accession>
<evidence type="ECO:0000313" key="1">
    <source>
        <dbReference type="EMBL" id="VFU51823.1"/>
    </source>
</evidence>